<evidence type="ECO:0000313" key="2">
    <source>
        <dbReference type="Proteomes" id="UP000650524"/>
    </source>
</evidence>
<dbReference type="AlphaFoldDB" id="A0A8J6N0Y0"/>
<name>A0A8J6N0Y0_9DELT</name>
<evidence type="ECO:0000313" key="1">
    <source>
        <dbReference type="EMBL" id="MBC8177404.1"/>
    </source>
</evidence>
<dbReference type="Proteomes" id="UP000650524">
    <property type="component" value="Unassembled WGS sequence"/>
</dbReference>
<sequence length="454" mass="52493">MTIKISNVALEKVCKEIIETILICLPNAFKGTVYQIGNPPEMIARRITSGVIDEGRKEISWGLPEKSDYNSPGKRWGEYRDEPGRPLEAMAWCVERQESWTAEDPKNDTRSVRLQVEGAWTDFHHMEPVLIRKKDLYFGKERLLEYPTNYDRETLWEDSDYVVVAVIKIHFRPYTIKIGGPETQVIKRLSRALGTELLSYQLTQKSLQTMHDLAEDRLNSCNILADSLRNVITKSGLIFSLIKLELGFLRGLWEELVLEKSDQKGMRRNAVDALNEIVRSIGDSPDGLGKNLIKMQQKFMDLHPPPKQGENWLRMQIEEKWNTLIRMGLVEEEKVRAVREEIENLKGSLYLGKDPDILSANNKLPWPLKTEWVDLLYRDTEVFDLQLLDRLIHILDDPYFDFPYGDKSKKSLIRLKAVAETMGQLENSTNVVLREILNGCYDEMVPTPSIRKEM</sequence>
<comment type="caution">
    <text evidence="1">The sequence shown here is derived from an EMBL/GenBank/DDBJ whole genome shotgun (WGS) entry which is preliminary data.</text>
</comment>
<organism evidence="1 2">
    <name type="scientific">Candidatus Desulfacyla euxinica</name>
    <dbReference type="NCBI Taxonomy" id="2841693"/>
    <lineage>
        <taxon>Bacteria</taxon>
        <taxon>Deltaproteobacteria</taxon>
        <taxon>Candidatus Desulfacyla</taxon>
    </lineage>
</organism>
<reference evidence="1 2" key="1">
    <citation type="submission" date="2020-08" db="EMBL/GenBank/DDBJ databases">
        <title>Bridging the membrane lipid divide: bacteria of the FCB group superphylum have the potential to synthesize archaeal ether lipids.</title>
        <authorList>
            <person name="Villanueva L."/>
            <person name="Von Meijenfeldt F.A.B."/>
            <person name="Westbye A.B."/>
            <person name="Yadav S."/>
            <person name="Hopmans E.C."/>
            <person name="Dutilh B.E."/>
            <person name="Sinninghe Damste J.S."/>
        </authorList>
    </citation>
    <scope>NUCLEOTIDE SEQUENCE [LARGE SCALE GENOMIC DNA]</scope>
    <source>
        <strain evidence="1">NIOZ-UU27</strain>
    </source>
</reference>
<proteinExistence type="predicted"/>
<dbReference type="EMBL" id="JACNJD010000207">
    <property type="protein sequence ID" value="MBC8177404.1"/>
    <property type="molecule type" value="Genomic_DNA"/>
</dbReference>
<accession>A0A8J6N0Y0</accession>
<protein>
    <submittedName>
        <fullName evidence="1">Uncharacterized protein</fullName>
    </submittedName>
</protein>
<gene>
    <name evidence="1" type="ORF">H8E19_08350</name>
</gene>